<protein>
    <submittedName>
        <fullName evidence="6">Uncharacterized protein</fullName>
    </submittedName>
</protein>
<reference evidence="6" key="2">
    <citation type="submission" date="2019-01" db="UniProtKB">
        <authorList>
            <consortium name="EnsemblPlants"/>
        </authorList>
    </citation>
    <scope>IDENTIFICATION</scope>
    <source>
        <strain evidence="6">cv. Heinz 1706</strain>
    </source>
</reference>
<dbReference type="Gene3D" id="3.30.540.10">
    <property type="entry name" value="Fructose-1,6-Bisphosphatase, subunit A, domain 1"/>
    <property type="match status" value="1"/>
</dbReference>
<reference evidence="6" key="1">
    <citation type="journal article" date="2012" name="Nature">
        <title>The tomato genome sequence provides insights into fleshy fruit evolution.</title>
        <authorList>
            <consortium name="Tomato Genome Consortium"/>
        </authorList>
    </citation>
    <scope>NUCLEOTIDE SEQUENCE [LARGE SCALE GENOMIC DNA]</scope>
    <source>
        <strain evidence="6">cv. Heinz 1706</strain>
    </source>
</reference>
<comment type="similarity">
    <text evidence="2">Belongs to the inositol monophosphatase superfamily.</text>
</comment>
<dbReference type="GO" id="GO:0046872">
    <property type="term" value="F:metal ion binding"/>
    <property type="evidence" value="ECO:0007669"/>
    <property type="project" value="UniProtKB-KW"/>
</dbReference>
<evidence type="ECO:0000256" key="1">
    <source>
        <dbReference type="ARBA" id="ARBA00001946"/>
    </source>
</evidence>
<dbReference type="PANTHER" id="PTHR43200">
    <property type="entry name" value="PHOSPHATASE"/>
    <property type="match status" value="1"/>
</dbReference>
<comment type="cofactor">
    <cofactor evidence="1">
        <name>Mg(2+)</name>
        <dbReference type="ChEBI" id="CHEBI:18420"/>
    </cofactor>
</comment>
<evidence type="ECO:0000313" key="7">
    <source>
        <dbReference type="Proteomes" id="UP000004994"/>
    </source>
</evidence>
<dbReference type="SUPFAM" id="SSF56655">
    <property type="entry name" value="Carbohydrate phosphatase"/>
    <property type="match status" value="1"/>
</dbReference>
<keyword evidence="7" id="KW-1185">Reference proteome</keyword>
<dbReference type="STRING" id="4081.A0A3Q7F4H6"/>
<organism evidence="6">
    <name type="scientific">Solanum lycopersicum</name>
    <name type="common">Tomato</name>
    <name type="synonym">Lycopersicon esculentum</name>
    <dbReference type="NCBI Taxonomy" id="4081"/>
    <lineage>
        <taxon>Eukaryota</taxon>
        <taxon>Viridiplantae</taxon>
        <taxon>Streptophyta</taxon>
        <taxon>Embryophyta</taxon>
        <taxon>Tracheophyta</taxon>
        <taxon>Spermatophyta</taxon>
        <taxon>Magnoliopsida</taxon>
        <taxon>eudicotyledons</taxon>
        <taxon>Gunneridae</taxon>
        <taxon>Pentapetalae</taxon>
        <taxon>asterids</taxon>
        <taxon>lamiids</taxon>
        <taxon>Solanales</taxon>
        <taxon>Solanaceae</taxon>
        <taxon>Solanoideae</taxon>
        <taxon>Solaneae</taxon>
        <taxon>Solanum</taxon>
        <taxon>Solanum subgen. Lycopersicon</taxon>
    </lineage>
</organism>
<dbReference type="InterPro" id="IPR051090">
    <property type="entry name" value="Inositol_monoP_superfamily"/>
</dbReference>
<dbReference type="InParanoid" id="A0A3Q7F4H6"/>
<keyword evidence="5" id="KW-0460">Magnesium</keyword>
<accession>A0A3Q7F4H6</accession>
<name>A0A3Q7F4H6_SOLLC</name>
<proteinExistence type="inferred from homology"/>
<evidence type="ECO:0000256" key="5">
    <source>
        <dbReference type="ARBA" id="ARBA00022842"/>
    </source>
</evidence>
<evidence type="ECO:0000256" key="2">
    <source>
        <dbReference type="ARBA" id="ARBA00009759"/>
    </source>
</evidence>
<evidence type="ECO:0000256" key="3">
    <source>
        <dbReference type="ARBA" id="ARBA00022723"/>
    </source>
</evidence>
<dbReference type="EnsemblPlants" id="Solyc02g079270.3.1">
    <property type="protein sequence ID" value="Solyc02g079270.3.1"/>
    <property type="gene ID" value="Solyc02g079270.3"/>
</dbReference>
<evidence type="ECO:0000313" key="6">
    <source>
        <dbReference type="EnsemblPlants" id="Solyc02g079270.3.1"/>
    </source>
</evidence>
<dbReference type="Proteomes" id="UP000004994">
    <property type="component" value="Chromosome 2"/>
</dbReference>
<keyword evidence="4" id="KW-0378">Hydrolase</keyword>
<dbReference type="Gramene" id="Solyc02g079270.3.1">
    <property type="protein sequence ID" value="Solyc02g079270.3.1"/>
    <property type="gene ID" value="Solyc02g079270.3"/>
</dbReference>
<evidence type="ECO:0000256" key="4">
    <source>
        <dbReference type="ARBA" id="ARBA00022801"/>
    </source>
</evidence>
<dbReference type="PANTHER" id="PTHR43200:SF4">
    <property type="entry name" value="PAP-SPECIFIC PHOSPHATASE, MITOCHONDRIAL-RELATED"/>
    <property type="match status" value="1"/>
</dbReference>
<dbReference type="GO" id="GO:0016791">
    <property type="term" value="F:phosphatase activity"/>
    <property type="evidence" value="ECO:0007669"/>
    <property type="project" value="UniProtKB-ARBA"/>
</dbReference>
<sequence length="107" mass="12053">MDLLRCSGVRFPVTPLLRPFRTEIRPCFAAVRSSLSLPFPEQKAKYYRELEAAVDVVERACRLCVDVKSLLFSDDDKILEKNDQTPVTIADFGVQALVSLGDPFLFS</sequence>
<keyword evidence="3" id="KW-0479">Metal-binding</keyword>
<dbReference type="SMR" id="A0A3Q7F4H6"/>
<dbReference type="AlphaFoldDB" id="A0A3Q7F4H6"/>